<accession>A0A0F2LLY8</accession>
<dbReference type="GO" id="GO:0032259">
    <property type="term" value="P:methylation"/>
    <property type="evidence" value="ECO:0007669"/>
    <property type="project" value="UniProtKB-KW"/>
</dbReference>
<evidence type="ECO:0000313" key="2">
    <source>
        <dbReference type="EMBL" id="MCL7344440.1"/>
    </source>
</evidence>
<organism evidence="1">
    <name type="scientific">Candidatus Aramenus sulfurataquae</name>
    <dbReference type="NCBI Taxonomy" id="1326980"/>
    <lineage>
        <taxon>Archaea</taxon>
        <taxon>Thermoproteota</taxon>
        <taxon>Thermoprotei</taxon>
        <taxon>Sulfolobales</taxon>
        <taxon>Sulfolobaceae</taxon>
        <taxon>Candidatus Aramenus</taxon>
    </lineage>
</organism>
<reference evidence="2" key="2">
    <citation type="submission" date="2022-05" db="EMBL/GenBank/DDBJ databases">
        <title>Metagenome Sequencing of an Archaeal-Dominated Microbial Community from a Hot Spring at the Los Azufres Geothermal Field, Mexico.</title>
        <authorList>
            <person name="Marin-Paredes R."/>
            <person name="Martinez-Romero E."/>
            <person name="Servin-Garciduenas L.E."/>
        </authorList>
    </citation>
    <scope>NUCLEOTIDE SEQUENCE</scope>
    <source>
        <strain evidence="2">AZ1-454</strain>
    </source>
</reference>
<sequence length="200" mass="22354">MKVAFLTRDGELSAFWNALKLVVCDGAKEEVNFGLTRSSSLSHYDFLVTSSLLAGEKDVLNMVADFVVDGKRLVREVELLSFEYPEVKVSGRTLAVGICPKGAVACLTSVPGENAIRSIYPFPFRDSSLDKVIFFEVLDYDMVREANRVLRKGGEVELWVRDEVYGGVNPSVALKFLIRFHVQGALLRGKYWVIKGKKLK</sequence>
<proteinExistence type="predicted"/>
<name>A0A0F2LLY8_9CREN</name>
<dbReference type="AlphaFoldDB" id="A0A0F2LLY8"/>
<dbReference type="GO" id="GO:0008168">
    <property type="term" value="F:methyltransferase activity"/>
    <property type="evidence" value="ECO:0007669"/>
    <property type="project" value="UniProtKB-KW"/>
</dbReference>
<keyword evidence="2" id="KW-0808">Transferase</keyword>
<comment type="caution">
    <text evidence="1">The sequence shown here is derived from an EMBL/GenBank/DDBJ whole genome shotgun (WGS) entry which is preliminary data.</text>
</comment>
<evidence type="ECO:0000313" key="1">
    <source>
        <dbReference type="EMBL" id="KJR78588.1"/>
    </source>
</evidence>
<reference evidence="1" key="1">
    <citation type="submission" date="2015-03" db="EMBL/GenBank/DDBJ databases">
        <title>Metagenome Sequencing of an Archaeal-Dominated Microbial Community from a Hot Spring at the Los Azufres Geothermal Field, Mexico.</title>
        <authorList>
            <person name="Servin-Garciduenas L.E."/>
            <person name="Martinez-Romero E."/>
        </authorList>
    </citation>
    <scope>NUCLEOTIDE SEQUENCE [LARGE SCALE GENOMIC DNA]</scope>
    <source>
        <strain evidence="1">AZ1-454</strain>
    </source>
</reference>
<dbReference type="EMBL" id="JZWS02000008">
    <property type="protein sequence ID" value="MCL7344440.1"/>
    <property type="molecule type" value="Genomic_DNA"/>
</dbReference>
<keyword evidence="2" id="KW-0489">Methyltransferase</keyword>
<dbReference type="EMBL" id="JZWS01000079">
    <property type="protein sequence ID" value="KJR78588.1"/>
    <property type="molecule type" value="Genomic_DNA"/>
</dbReference>
<protein>
    <submittedName>
        <fullName evidence="2">Class I SAM-dependent methyltransferase</fullName>
    </submittedName>
</protein>
<gene>
    <name evidence="2" type="ORF">TQ35_007700</name>
    <name evidence="1" type="ORF">TQ35_06490</name>
</gene>